<evidence type="ECO:0000313" key="4">
    <source>
        <dbReference type="EMBL" id="CAF4752289.1"/>
    </source>
</evidence>
<dbReference type="Proteomes" id="UP000663855">
    <property type="component" value="Unassembled WGS sequence"/>
</dbReference>
<name>A0A815S7Y7_9BILA</name>
<sequence>MPPTTSTNIHHVLVKRQLIRVNLGGQEQNPDISGDNNKVMFGSAADAEMKLTLLRKARHQAGRILEGGTDVVIAPVTYRDGQLQLGVGVGVGVGVVFFQIGVELYGVGAGHTLVGVGVGVFQLRF</sequence>
<evidence type="ECO:0000313" key="5">
    <source>
        <dbReference type="Proteomes" id="UP000663834"/>
    </source>
</evidence>
<comment type="caution">
    <text evidence="2">The sequence shown here is derived from an EMBL/GenBank/DDBJ whole genome shotgun (WGS) entry which is preliminary data.</text>
</comment>
<evidence type="ECO:0000313" key="1">
    <source>
        <dbReference type="EMBL" id="CAF1110358.1"/>
    </source>
</evidence>
<evidence type="ECO:0000313" key="2">
    <source>
        <dbReference type="EMBL" id="CAF1488329.1"/>
    </source>
</evidence>
<dbReference type="EMBL" id="CAJOBJ010079795">
    <property type="protein sequence ID" value="CAF4496059.1"/>
    <property type="molecule type" value="Genomic_DNA"/>
</dbReference>
<dbReference type="EMBL" id="CAJNOW010006527">
    <property type="protein sequence ID" value="CAF1488329.1"/>
    <property type="molecule type" value="Genomic_DNA"/>
</dbReference>
<dbReference type="AlphaFoldDB" id="A0A815S7Y7"/>
<dbReference type="Proteomes" id="UP000681720">
    <property type="component" value="Unassembled WGS sequence"/>
</dbReference>
<protein>
    <submittedName>
        <fullName evidence="2">Uncharacterized protein</fullName>
    </submittedName>
</protein>
<gene>
    <name evidence="4" type="ORF">BYL167_LOCUS46146</name>
    <name evidence="1" type="ORF">CJN711_LOCUS7597</name>
    <name evidence="3" type="ORF">GIL414_LOCUS34488</name>
    <name evidence="2" type="ORF">KQP761_LOCUS13959</name>
</gene>
<accession>A0A815S7Y7</accession>
<dbReference type="Proteomes" id="UP000663834">
    <property type="component" value="Unassembled WGS sequence"/>
</dbReference>
<dbReference type="OrthoDB" id="9979460at2759"/>
<dbReference type="EMBL" id="CAJNOV010002601">
    <property type="protein sequence ID" value="CAF1110358.1"/>
    <property type="molecule type" value="Genomic_DNA"/>
</dbReference>
<dbReference type="Proteomes" id="UP000681967">
    <property type="component" value="Unassembled WGS sequence"/>
</dbReference>
<dbReference type="EMBL" id="CAJOBH010129944">
    <property type="protein sequence ID" value="CAF4752289.1"/>
    <property type="molecule type" value="Genomic_DNA"/>
</dbReference>
<reference evidence="2" key="1">
    <citation type="submission" date="2021-02" db="EMBL/GenBank/DDBJ databases">
        <authorList>
            <person name="Nowell W R."/>
        </authorList>
    </citation>
    <scope>NUCLEOTIDE SEQUENCE</scope>
</reference>
<evidence type="ECO:0000313" key="3">
    <source>
        <dbReference type="EMBL" id="CAF4496059.1"/>
    </source>
</evidence>
<organism evidence="2 5">
    <name type="scientific">Rotaria magnacalcarata</name>
    <dbReference type="NCBI Taxonomy" id="392030"/>
    <lineage>
        <taxon>Eukaryota</taxon>
        <taxon>Metazoa</taxon>
        <taxon>Spiralia</taxon>
        <taxon>Gnathifera</taxon>
        <taxon>Rotifera</taxon>
        <taxon>Eurotatoria</taxon>
        <taxon>Bdelloidea</taxon>
        <taxon>Philodinida</taxon>
        <taxon>Philodinidae</taxon>
        <taxon>Rotaria</taxon>
    </lineage>
</organism>
<proteinExistence type="predicted"/>